<evidence type="ECO:0000256" key="2">
    <source>
        <dbReference type="ARBA" id="ARBA00001911"/>
    </source>
</evidence>
<dbReference type="Proteomes" id="UP000032515">
    <property type="component" value="Unassembled WGS sequence"/>
</dbReference>
<name>A0A0D7E8A6_RHOPL</name>
<dbReference type="EC" id="5.1.3.2" evidence="5 10"/>
<comment type="cofactor">
    <cofactor evidence="2 10">
        <name>NAD(+)</name>
        <dbReference type="ChEBI" id="CHEBI:57540"/>
    </cofactor>
</comment>
<dbReference type="InterPro" id="IPR036291">
    <property type="entry name" value="NAD(P)-bd_dom_sf"/>
</dbReference>
<dbReference type="GO" id="GO:0005829">
    <property type="term" value="C:cytosol"/>
    <property type="evidence" value="ECO:0007669"/>
    <property type="project" value="TreeGrafter"/>
</dbReference>
<dbReference type="GO" id="GO:0003978">
    <property type="term" value="F:UDP-glucose 4-epimerase activity"/>
    <property type="evidence" value="ECO:0007669"/>
    <property type="project" value="UniProtKB-UniRule"/>
</dbReference>
<evidence type="ECO:0000256" key="9">
    <source>
        <dbReference type="ARBA" id="ARBA00023235"/>
    </source>
</evidence>
<evidence type="ECO:0000259" key="11">
    <source>
        <dbReference type="Pfam" id="PF01370"/>
    </source>
</evidence>
<reference evidence="12 13" key="1">
    <citation type="submission" date="2014-11" db="EMBL/GenBank/DDBJ databases">
        <title>Genomics and ecophysiology of heterotrophic nitrogen fixing bacteria isolated from estuarine surface water.</title>
        <authorList>
            <person name="Bentzon-Tilia M."/>
            <person name="Severin I."/>
            <person name="Hansen L.H."/>
            <person name="Riemann L."/>
        </authorList>
    </citation>
    <scope>NUCLEOTIDE SEQUENCE [LARGE SCALE GENOMIC DNA]</scope>
    <source>
        <strain evidence="12 13">BAL398</strain>
    </source>
</reference>
<comment type="caution">
    <text evidence="12">The sequence shown here is derived from an EMBL/GenBank/DDBJ whole genome shotgun (WGS) entry which is preliminary data.</text>
</comment>
<evidence type="ECO:0000313" key="13">
    <source>
        <dbReference type="Proteomes" id="UP000032515"/>
    </source>
</evidence>
<feature type="domain" description="NAD-dependent epimerase/dehydratase" evidence="11">
    <location>
        <begin position="11"/>
        <end position="268"/>
    </location>
</feature>
<evidence type="ECO:0000256" key="1">
    <source>
        <dbReference type="ARBA" id="ARBA00000083"/>
    </source>
</evidence>
<dbReference type="Pfam" id="PF01370">
    <property type="entry name" value="Epimerase"/>
    <property type="match status" value="1"/>
</dbReference>
<sequence>MTQSSQQDTKVLVTGGAGYIGSHTCVELIRAGYGVVIYDNFSNSHREVIDRIARIAGAAPIVVDGDVRDRETMATALARHLCGAVIHFAGLKSITQSVSEPARYYDNNVVGTLRLVQAMEDAGVHRLVFSSSAAVYGDPVALPLTEDHRLSPRTPYGRTKLVVETMLADLAAASNRFEIAILRYFNPAGSHDSGLIGEDPRGAAGNLAPLVAQVAMGRRSHVTVFGDDYDTIDGTGVRDYVHVMDLAAGHICALRSLDRDRFLTVNLGTGRGTSVLELIDAFAQASGATIPVQVAPRRSGDVASNYASADLAERVLGWRARRNLADICRDAWNWQRRNPNGYAGPSEPVGGLEPRP</sequence>
<evidence type="ECO:0000313" key="12">
    <source>
        <dbReference type="EMBL" id="KIZ35757.1"/>
    </source>
</evidence>
<dbReference type="Gene3D" id="3.40.50.720">
    <property type="entry name" value="NAD(P)-binding Rossmann-like Domain"/>
    <property type="match status" value="1"/>
</dbReference>
<evidence type="ECO:0000256" key="7">
    <source>
        <dbReference type="ARBA" id="ARBA00023027"/>
    </source>
</evidence>
<dbReference type="PANTHER" id="PTHR43725">
    <property type="entry name" value="UDP-GLUCOSE 4-EPIMERASE"/>
    <property type="match status" value="1"/>
</dbReference>
<dbReference type="SUPFAM" id="SSF51735">
    <property type="entry name" value="NAD(P)-binding Rossmann-fold domains"/>
    <property type="match status" value="1"/>
</dbReference>
<dbReference type="AlphaFoldDB" id="A0A0D7E8A6"/>
<keyword evidence="7 10" id="KW-0520">NAD</keyword>
<keyword evidence="10" id="KW-0119">Carbohydrate metabolism</keyword>
<evidence type="ECO:0000256" key="6">
    <source>
        <dbReference type="ARBA" id="ARBA00018569"/>
    </source>
</evidence>
<keyword evidence="9 10" id="KW-0413">Isomerase</keyword>
<protein>
    <recommendedName>
        <fullName evidence="6 10">UDP-glucose 4-epimerase</fullName>
        <ecNumber evidence="5 10">5.1.3.2</ecNumber>
    </recommendedName>
</protein>
<dbReference type="CDD" id="cd05247">
    <property type="entry name" value="UDP_G4E_1_SDR_e"/>
    <property type="match status" value="1"/>
</dbReference>
<dbReference type="InterPro" id="IPR001509">
    <property type="entry name" value="Epimerase_deHydtase"/>
</dbReference>
<dbReference type="UniPathway" id="UPA00214"/>
<dbReference type="InterPro" id="IPR005886">
    <property type="entry name" value="UDP_G4E"/>
</dbReference>
<dbReference type="NCBIfam" id="TIGR01179">
    <property type="entry name" value="galE"/>
    <property type="match status" value="1"/>
</dbReference>
<accession>A0A0D7E8A6</accession>
<organism evidence="12 13">
    <name type="scientific">Rhodopseudomonas palustris</name>
    <dbReference type="NCBI Taxonomy" id="1076"/>
    <lineage>
        <taxon>Bacteria</taxon>
        <taxon>Pseudomonadati</taxon>
        <taxon>Pseudomonadota</taxon>
        <taxon>Alphaproteobacteria</taxon>
        <taxon>Hyphomicrobiales</taxon>
        <taxon>Nitrobacteraceae</taxon>
        <taxon>Rhodopseudomonas</taxon>
    </lineage>
</organism>
<dbReference type="PATRIC" id="fig|1076.23.peg.1508"/>
<comment type="pathway">
    <text evidence="3 10">Carbohydrate metabolism; galactose metabolism.</text>
</comment>
<comment type="catalytic activity">
    <reaction evidence="1 10">
        <text>UDP-alpha-D-glucose = UDP-alpha-D-galactose</text>
        <dbReference type="Rhea" id="RHEA:22168"/>
        <dbReference type="ChEBI" id="CHEBI:58885"/>
        <dbReference type="ChEBI" id="CHEBI:66914"/>
        <dbReference type="EC" id="5.1.3.2"/>
    </reaction>
</comment>
<proteinExistence type="inferred from homology"/>
<evidence type="ECO:0000256" key="3">
    <source>
        <dbReference type="ARBA" id="ARBA00004947"/>
    </source>
</evidence>
<dbReference type="RefSeq" id="WP_044417129.1">
    <property type="nucleotide sequence ID" value="NZ_JXXE01000610.1"/>
</dbReference>
<evidence type="ECO:0000256" key="4">
    <source>
        <dbReference type="ARBA" id="ARBA00007637"/>
    </source>
</evidence>
<dbReference type="GO" id="GO:0006012">
    <property type="term" value="P:galactose metabolic process"/>
    <property type="evidence" value="ECO:0007669"/>
    <property type="project" value="UniProtKB-UniPathway"/>
</dbReference>
<dbReference type="OrthoDB" id="9801785at2"/>
<comment type="similarity">
    <text evidence="4 10">Belongs to the NAD(P)-dependent epimerase/dehydratase family.</text>
</comment>
<dbReference type="EMBL" id="JXXE01000610">
    <property type="protein sequence ID" value="KIZ35757.1"/>
    <property type="molecule type" value="Genomic_DNA"/>
</dbReference>
<comment type="subunit">
    <text evidence="10">Homodimer.</text>
</comment>
<evidence type="ECO:0000256" key="8">
    <source>
        <dbReference type="ARBA" id="ARBA00023144"/>
    </source>
</evidence>
<dbReference type="PANTHER" id="PTHR43725:SF47">
    <property type="entry name" value="UDP-GLUCOSE 4-EPIMERASE"/>
    <property type="match status" value="1"/>
</dbReference>
<evidence type="ECO:0000256" key="5">
    <source>
        <dbReference type="ARBA" id="ARBA00013189"/>
    </source>
</evidence>
<gene>
    <name evidence="12" type="ORF">OO17_25425</name>
</gene>
<evidence type="ECO:0000256" key="10">
    <source>
        <dbReference type="RuleBase" id="RU366046"/>
    </source>
</evidence>
<dbReference type="NCBIfam" id="NF007956">
    <property type="entry name" value="PRK10675.1"/>
    <property type="match status" value="1"/>
</dbReference>
<keyword evidence="8" id="KW-0299">Galactose metabolism</keyword>
<dbReference type="Gene3D" id="3.90.25.10">
    <property type="entry name" value="UDP-galactose 4-epimerase, domain 1"/>
    <property type="match status" value="1"/>
</dbReference>